<dbReference type="OMA" id="DATHTSH"/>
<reference evidence="2" key="1">
    <citation type="journal article" date="2016" name="Nature">
        <title>Genome evolution in the allotetraploid frog Xenopus laevis.</title>
        <authorList>
            <person name="Session A.M."/>
            <person name="Uno Y."/>
            <person name="Kwon T."/>
            <person name="Chapman J.A."/>
            <person name="Toyoda A."/>
            <person name="Takahashi S."/>
            <person name="Fukui A."/>
            <person name="Hikosaka A."/>
            <person name="Suzuki A."/>
            <person name="Kondo M."/>
            <person name="van Heeringen S.J."/>
            <person name="Quigley I."/>
            <person name="Heinz S."/>
            <person name="Ogino H."/>
            <person name="Ochi H."/>
            <person name="Hellsten U."/>
            <person name="Lyons J.B."/>
            <person name="Simakov O."/>
            <person name="Putnam N."/>
            <person name="Stites J."/>
            <person name="Kuroki Y."/>
            <person name="Tanaka T."/>
            <person name="Michiue T."/>
            <person name="Watanabe M."/>
            <person name="Bogdanovic O."/>
            <person name="Lister R."/>
            <person name="Georgiou G."/>
            <person name="Paranjpe S.S."/>
            <person name="van Kruijsbergen I."/>
            <person name="Shu S."/>
            <person name="Carlson J."/>
            <person name="Kinoshita T."/>
            <person name="Ohta Y."/>
            <person name="Mawaribuchi S."/>
            <person name="Jenkins J."/>
            <person name="Grimwood J."/>
            <person name="Schmutz J."/>
            <person name="Mitros T."/>
            <person name="Mozaffari S.V."/>
            <person name="Suzuki Y."/>
            <person name="Haramoto Y."/>
            <person name="Yamamoto T.S."/>
            <person name="Takagi C."/>
            <person name="Heald R."/>
            <person name="Miller K."/>
            <person name="Haudenschild C."/>
            <person name="Kitzman J."/>
            <person name="Nakayama T."/>
            <person name="Izutsu Y."/>
            <person name="Robert J."/>
            <person name="Fortriede J."/>
            <person name="Burns K."/>
            <person name="Lotay V."/>
            <person name="Karimi K."/>
            <person name="Yasuoka Y."/>
            <person name="Dichmann D.S."/>
            <person name="Flajnik M.F."/>
            <person name="Houston D.W."/>
            <person name="Shendure J."/>
            <person name="DuPasquier L."/>
            <person name="Vize P.D."/>
            <person name="Zorn A.M."/>
            <person name="Ito M."/>
            <person name="Marcotte E.M."/>
            <person name="Wallingford J.B."/>
            <person name="Ito Y."/>
            <person name="Asashima M."/>
            <person name="Ueno N."/>
            <person name="Matsuda Y."/>
            <person name="Veenstra G.J."/>
            <person name="Fujiyama A."/>
            <person name="Harland R.M."/>
            <person name="Taira M."/>
            <person name="Rokhsar D.S."/>
        </authorList>
    </citation>
    <scope>NUCLEOTIDE SEQUENCE [LARGE SCALE GENOMIC DNA]</scope>
    <source>
        <strain evidence="2">J</strain>
    </source>
</reference>
<organism evidence="1 2">
    <name type="scientific">Xenopus laevis</name>
    <name type="common">African clawed frog</name>
    <dbReference type="NCBI Taxonomy" id="8355"/>
    <lineage>
        <taxon>Eukaryota</taxon>
        <taxon>Metazoa</taxon>
        <taxon>Chordata</taxon>
        <taxon>Craniata</taxon>
        <taxon>Vertebrata</taxon>
        <taxon>Euteleostomi</taxon>
        <taxon>Amphibia</taxon>
        <taxon>Batrachia</taxon>
        <taxon>Anura</taxon>
        <taxon>Pipoidea</taxon>
        <taxon>Pipidae</taxon>
        <taxon>Xenopodinae</taxon>
        <taxon>Xenopus</taxon>
        <taxon>Xenopus</taxon>
    </lineage>
</organism>
<dbReference type="InterPro" id="IPR031670">
    <property type="entry name" value="DUF4712"/>
</dbReference>
<protein>
    <submittedName>
        <fullName evidence="1">Uncharacterized protein</fullName>
    </submittedName>
</protein>
<dbReference type="Proteomes" id="UP000694892">
    <property type="component" value="Chromosome 4L"/>
</dbReference>
<dbReference type="PANTHER" id="PTHR36680">
    <property type="entry name" value="HYPOTHETICAL LOC498675"/>
    <property type="match status" value="1"/>
</dbReference>
<name>A0A974D6Q6_XENLA</name>
<dbReference type="AlphaFoldDB" id="A0A974D6Q6"/>
<proteinExistence type="predicted"/>
<dbReference type="PANTHER" id="PTHR36680:SF1">
    <property type="entry name" value="HYPOTHETICAL LOC498675"/>
    <property type="match status" value="1"/>
</dbReference>
<gene>
    <name evidence="1" type="ORF">XELAEV_18023801mg</name>
</gene>
<dbReference type="EMBL" id="CM004472">
    <property type="protein sequence ID" value="OCT85630.1"/>
    <property type="molecule type" value="Genomic_DNA"/>
</dbReference>
<accession>A0A974D6Q6</accession>
<sequence length="198" mass="22300">MSEKLRRCRKELSESISRALEHSGLQYFIHLYTYHWPAEYMKSVPTKGIISENVVSKPFCALSLENLPSHPPDLTQLGQHSLSLDLEHTPTSTISSVTESYEEDITGTLLQIIDNTSSRVMAEIYETVEREVDLSIVYGLCPQSPSYGAAMLSLNPADEETTADATHTSHSDHCTIIEMVLDMEQDYCHQIQTWDGFT</sequence>
<dbReference type="Pfam" id="PF15830">
    <property type="entry name" value="DUF4712"/>
    <property type="match status" value="1"/>
</dbReference>
<evidence type="ECO:0000313" key="1">
    <source>
        <dbReference type="EMBL" id="OCT85630.1"/>
    </source>
</evidence>
<evidence type="ECO:0000313" key="2">
    <source>
        <dbReference type="Proteomes" id="UP000694892"/>
    </source>
</evidence>